<reference evidence="2" key="2">
    <citation type="submission" date="2013-10" db="EMBL/GenBank/DDBJ databases">
        <authorList>
            <person name="Aslett M."/>
        </authorList>
    </citation>
    <scope>NUCLEOTIDE SEQUENCE [LARGE SCALE GENOMIC DNA]</scope>
    <source>
        <strain evidence="2">Houghton</strain>
    </source>
</reference>
<dbReference type="OrthoDB" id="10284911at2759"/>
<dbReference type="Proteomes" id="UP000030754">
    <property type="component" value="Unassembled WGS sequence"/>
</dbReference>
<dbReference type="VEuPathDB" id="ToxoDB:ENH_00063790"/>
<proteinExistence type="predicted"/>
<dbReference type="EMBL" id="HG722924">
    <property type="protein sequence ID" value="CDJ64238.1"/>
    <property type="molecule type" value="Genomic_DNA"/>
</dbReference>
<gene>
    <name evidence="2" type="ORF">ENH_00063790</name>
</gene>
<organism evidence="2 3">
    <name type="scientific">Eimeria necatrix</name>
    <dbReference type="NCBI Taxonomy" id="51315"/>
    <lineage>
        <taxon>Eukaryota</taxon>
        <taxon>Sar</taxon>
        <taxon>Alveolata</taxon>
        <taxon>Apicomplexa</taxon>
        <taxon>Conoidasida</taxon>
        <taxon>Coccidia</taxon>
        <taxon>Eucoccidiorida</taxon>
        <taxon>Eimeriorina</taxon>
        <taxon>Eimeriidae</taxon>
        <taxon>Eimeria</taxon>
    </lineage>
</organism>
<keyword evidence="3" id="KW-1185">Reference proteome</keyword>
<evidence type="ECO:0000313" key="3">
    <source>
        <dbReference type="Proteomes" id="UP000030754"/>
    </source>
</evidence>
<dbReference type="AlphaFoldDB" id="U6MMD9"/>
<protein>
    <submittedName>
        <fullName evidence="2">Uncharacterized protein</fullName>
    </submittedName>
</protein>
<evidence type="ECO:0000256" key="1">
    <source>
        <dbReference type="SAM" id="MobiDB-lite"/>
    </source>
</evidence>
<evidence type="ECO:0000313" key="2">
    <source>
        <dbReference type="EMBL" id="CDJ64238.1"/>
    </source>
</evidence>
<reference evidence="2" key="1">
    <citation type="submission" date="2013-10" db="EMBL/GenBank/DDBJ databases">
        <title>Genomic analysis of the causative agents of coccidiosis in chickens.</title>
        <authorList>
            <person name="Reid A.J."/>
            <person name="Blake D."/>
            <person name="Billington K."/>
            <person name="Browne H."/>
            <person name="Dunn M."/>
            <person name="Hung S."/>
            <person name="Kawahara F."/>
            <person name="Miranda-Saavedra D."/>
            <person name="Mourier T."/>
            <person name="Nagra H."/>
            <person name="Otto T.D."/>
            <person name="Rawlings N."/>
            <person name="Sanchez A."/>
            <person name="Sanders M."/>
            <person name="Subramaniam C."/>
            <person name="Tay Y."/>
            <person name="Dear P."/>
            <person name="Doerig C."/>
            <person name="Gruber A."/>
            <person name="Parkinson J."/>
            <person name="Shirley M."/>
            <person name="Wan K.L."/>
            <person name="Berriman M."/>
            <person name="Tomley F."/>
            <person name="Pain A."/>
        </authorList>
    </citation>
    <scope>NUCLEOTIDE SEQUENCE [LARGE SCALE GENOMIC DNA]</scope>
    <source>
        <strain evidence="2">Houghton</strain>
    </source>
</reference>
<dbReference type="RefSeq" id="XP_013432705.1">
    <property type="nucleotide sequence ID" value="XM_013577251.1"/>
</dbReference>
<sequence length="38" mass="4100">MFAYGASPAETVQVMAGMDPRDYDLRNGRLPKSQASAP</sequence>
<dbReference type="GeneID" id="25476516"/>
<feature type="region of interest" description="Disordered" evidence="1">
    <location>
        <begin position="15"/>
        <end position="38"/>
    </location>
</feature>
<name>U6MMD9_9EIME</name>
<accession>U6MMD9</accession>